<evidence type="ECO:0000313" key="1">
    <source>
        <dbReference type="EMBL" id="MBB4004166.1"/>
    </source>
</evidence>
<dbReference type="RefSeq" id="WP_183209766.1">
    <property type="nucleotide sequence ID" value="NZ_JAAAMM010000004.1"/>
</dbReference>
<dbReference type="EMBL" id="JACIEM010000004">
    <property type="protein sequence ID" value="MBB4004166.1"/>
    <property type="molecule type" value="Genomic_DNA"/>
</dbReference>
<evidence type="ECO:0000313" key="2">
    <source>
        <dbReference type="Proteomes" id="UP000588647"/>
    </source>
</evidence>
<gene>
    <name evidence="1" type="ORF">GGR03_003254</name>
</gene>
<keyword evidence="2" id="KW-1185">Reference proteome</keyword>
<dbReference type="AlphaFoldDB" id="A0A7W6HFG0"/>
<organism evidence="1 2">
    <name type="scientific">Aurantimonas endophytica</name>
    <dbReference type="NCBI Taxonomy" id="1522175"/>
    <lineage>
        <taxon>Bacteria</taxon>
        <taxon>Pseudomonadati</taxon>
        <taxon>Pseudomonadota</taxon>
        <taxon>Alphaproteobacteria</taxon>
        <taxon>Hyphomicrobiales</taxon>
        <taxon>Aurantimonadaceae</taxon>
        <taxon>Aurantimonas</taxon>
    </lineage>
</organism>
<name>A0A7W6HFG0_9HYPH</name>
<protein>
    <submittedName>
        <fullName evidence="1">Uncharacterized protein</fullName>
    </submittedName>
</protein>
<proteinExistence type="predicted"/>
<dbReference type="Proteomes" id="UP000588647">
    <property type="component" value="Unassembled WGS sequence"/>
</dbReference>
<reference evidence="1 2" key="1">
    <citation type="submission" date="2020-08" db="EMBL/GenBank/DDBJ databases">
        <title>Genomic Encyclopedia of Type Strains, Phase IV (KMG-IV): sequencing the most valuable type-strain genomes for metagenomic binning, comparative biology and taxonomic classification.</title>
        <authorList>
            <person name="Goeker M."/>
        </authorList>
    </citation>
    <scope>NUCLEOTIDE SEQUENCE [LARGE SCALE GENOMIC DNA]</scope>
    <source>
        <strain evidence="1 2">DSM 103570</strain>
    </source>
</reference>
<sequence>MHDEKLMSDQDLEARIEEARKLGTVGSSEWQSYTWKNELAEQRRRILHCVGEVLEEAGTEHDPYHMLERAIGVAAVCMRRLIECRLVTDRFRETSLPVHEIDVKKNVEWREPFISRTASEIFNNYDMTARHLEKRTPKAISDRMLHARVIGVLSESAYLPDGLLIASDTQSKTQLFHFTRPEVAGIFDAFLEDEVRYTRDGYTDKDGQLAGTRKVYAVRE</sequence>
<comment type="caution">
    <text evidence="1">The sequence shown here is derived from an EMBL/GenBank/DDBJ whole genome shotgun (WGS) entry which is preliminary data.</text>
</comment>
<accession>A0A7W6HFG0</accession>